<sequence length="144" mass="15136">MNATTAGARRWRVRFGIVLAAVTLAVLPACDSSDDVSTTPEAPWTAPYGTNTGTATTPGSVADAMTIMITDFKFDVPTTVRPGAEISVVNGDAVEHTMTSDVGGVFDEVVDGNDTTTFNAPMAPGSYPFHCTRHPDMQAILVVE</sequence>
<evidence type="ECO:0000313" key="4">
    <source>
        <dbReference type="EMBL" id="MFC7449891.1"/>
    </source>
</evidence>
<comment type="caution">
    <text evidence="4">The sequence shown here is derived from an EMBL/GenBank/DDBJ whole genome shotgun (WGS) entry which is preliminary data.</text>
</comment>
<feature type="chain" id="PRO_5046675444" evidence="2">
    <location>
        <begin position="21"/>
        <end position="144"/>
    </location>
</feature>
<evidence type="ECO:0000259" key="3">
    <source>
        <dbReference type="Pfam" id="PF13473"/>
    </source>
</evidence>
<protein>
    <submittedName>
        <fullName evidence="4">Cupredoxin domain-containing protein</fullName>
    </submittedName>
</protein>
<evidence type="ECO:0000256" key="1">
    <source>
        <dbReference type="SAM" id="MobiDB-lite"/>
    </source>
</evidence>
<feature type="domain" description="EfeO-type cupredoxin-like" evidence="3">
    <location>
        <begin position="64"/>
        <end position="143"/>
    </location>
</feature>
<dbReference type="InterPro" id="IPR028096">
    <property type="entry name" value="EfeO_Cupredoxin"/>
</dbReference>
<dbReference type="Gene3D" id="2.60.40.420">
    <property type="entry name" value="Cupredoxins - blue copper proteins"/>
    <property type="match status" value="1"/>
</dbReference>
<organism evidence="4 5">
    <name type="scientific">Rhodococcus daqingensis</name>
    <dbReference type="NCBI Taxonomy" id="2479363"/>
    <lineage>
        <taxon>Bacteria</taxon>
        <taxon>Bacillati</taxon>
        <taxon>Actinomycetota</taxon>
        <taxon>Actinomycetes</taxon>
        <taxon>Mycobacteriales</taxon>
        <taxon>Nocardiaceae</taxon>
        <taxon>Rhodococcus</taxon>
    </lineage>
</organism>
<reference evidence="5" key="1">
    <citation type="journal article" date="2019" name="Int. J. Syst. Evol. Microbiol.">
        <title>The Global Catalogue of Microorganisms (GCM) 10K type strain sequencing project: providing services to taxonomists for standard genome sequencing and annotation.</title>
        <authorList>
            <consortium name="The Broad Institute Genomics Platform"/>
            <consortium name="The Broad Institute Genome Sequencing Center for Infectious Disease"/>
            <person name="Wu L."/>
            <person name="Ma J."/>
        </authorList>
    </citation>
    <scope>NUCLEOTIDE SEQUENCE [LARGE SCALE GENOMIC DNA]</scope>
    <source>
        <strain evidence="5">ICMP 19430</strain>
    </source>
</reference>
<keyword evidence="5" id="KW-1185">Reference proteome</keyword>
<evidence type="ECO:0000256" key="2">
    <source>
        <dbReference type="SAM" id="SignalP"/>
    </source>
</evidence>
<dbReference type="SUPFAM" id="SSF49503">
    <property type="entry name" value="Cupredoxins"/>
    <property type="match status" value="1"/>
</dbReference>
<proteinExistence type="predicted"/>
<accession>A0ABW2S1B2</accession>
<gene>
    <name evidence="4" type="ORF">ACFQS9_18500</name>
</gene>
<dbReference type="InterPro" id="IPR008972">
    <property type="entry name" value="Cupredoxin"/>
</dbReference>
<dbReference type="Proteomes" id="UP001596484">
    <property type="component" value="Unassembled WGS sequence"/>
</dbReference>
<feature type="region of interest" description="Disordered" evidence="1">
    <location>
        <begin position="32"/>
        <end position="51"/>
    </location>
</feature>
<keyword evidence="2" id="KW-0732">Signal</keyword>
<dbReference type="EMBL" id="JBHTCS010000022">
    <property type="protein sequence ID" value="MFC7449891.1"/>
    <property type="molecule type" value="Genomic_DNA"/>
</dbReference>
<evidence type="ECO:0000313" key="5">
    <source>
        <dbReference type="Proteomes" id="UP001596484"/>
    </source>
</evidence>
<dbReference type="RefSeq" id="WP_378407314.1">
    <property type="nucleotide sequence ID" value="NZ_JBHTCS010000022.1"/>
</dbReference>
<dbReference type="Pfam" id="PF13473">
    <property type="entry name" value="Cupredoxin_1"/>
    <property type="match status" value="1"/>
</dbReference>
<name>A0ABW2S1B2_9NOCA</name>
<feature type="signal peptide" evidence="2">
    <location>
        <begin position="1"/>
        <end position="20"/>
    </location>
</feature>